<organism evidence="1 2">
    <name type="scientific">Hypoxylon rubiginosum</name>
    <dbReference type="NCBI Taxonomy" id="110542"/>
    <lineage>
        <taxon>Eukaryota</taxon>
        <taxon>Fungi</taxon>
        <taxon>Dikarya</taxon>
        <taxon>Ascomycota</taxon>
        <taxon>Pezizomycotina</taxon>
        <taxon>Sordariomycetes</taxon>
        <taxon>Xylariomycetidae</taxon>
        <taxon>Xylariales</taxon>
        <taxon>Hypoxylaceae</taxon>
        <taxon>Hypoxylon</taxon>
    </lineage>
</organism>
<proteinExistence type="predicted"/>
<keyword evidence="2" id="KW-1185">Reference proteome</keyword>
<comment type="caution">
    <text evidence="1">The sequence shown here is derived from an EMBL/GenBank/DDBJ whole genome shotgun (WGS) entry which is preliminary data.</text>
</comment>
<dbReference type="Proteomes" id="UP001497700">
    <property type="component" value="Unassembled WGS sequence"/>
</dbReference>
<accession>A0ACB9Z483</accession>
<protein>
    <submittedName>
        <fullName evidence="1">Uncharacterized protein</fullName>
    </submittedName>
</protein>
<evidence type="ECO:0000313" key="2">
    <source>
        <dbReference type="Proteomes" id="UP001497700"/>
    </source>
</evidence>
<name>A0ACB9Z483_9PEZI</name>
<evidence type="ECO:0000313" key="1">
    <source>
        <dbReference type="EMBL" id="KAI4865965.1"/>
    </source>
</evidence>
<sequence length="766" mass="84085">MPPMSHSNTDVHQHYIGDNLQDHGSQLSQPYREYGDFATQPLLPTPIQGFSSNAYPPPVSSGLIQAPNSLGGNSSSSLPAQTSLDQQASWNSAVLSVPQRENFDFQLPAGESSASLPGEVPMRYLHTNLAVLSAEQYDNGRYPKRTSSKVNAKPTTTVVPIENAPNPRKRGRNRADIGIDEPVEETKRSRGRPRLDTKDQTPTERRRTQIRLAQRAYRNRKESAITDLQARINDLKDVNNEINNAYQDLFDYASRRGLLAQAPEFRQQLQRLQTLIKQTQEKDSPKDSEEESPEGNSDDNARETQATEDVTQVEQEESVPVRPEPQPQPQLQPQAMHLWGGLMVSHEPIAQHVQATTSSNLDPALANPPAHEYEIVTAPTAENASFGPSLPLDEHSWGAAQANWAQHPWNRLTGPRSMASSEWAFARRLHRQTVERAYTLVNMPNPPPARMSRVFGFVMLFETLDEIKSRTRATLDRIRSEPLNYWEHPFHQLGGSGTHFSSSSSSDRAGGGGGGGPGPSSLAGSSSYQSTGFGMGPFNERTTRVRDTFLGVSQYINMSGWEGTWFDAGEVETYLAQNGVVIPTAADIHTVEVQPGAFLDVQPQQPQIQLMQSIPPHAAHAPHGHQTFDPGVLPHAPPPMEHMSFSAPLHTQTNAYPVPTRDNSWQPISVTSNLYGAAQSADGGGGVPSFTGFDNMAFPNSSSYLFPHHEPAAAAVMAAPKRVVLDVNNFISTLVTHATCLGRAPAFRPKDIVSSFWNAVIADENI</sequence>
<dbReference type="EMBL" id="MU393464">
    <property type="protein sequence ID" value="KAI4865965.1"/>
    <property type="molecule type" value="Genomic_DNA"/>
</dbReference>
<reference evidence="1 2" key="1">
    <citation type="journal article" date="2022" name="New Phytol.">
        <title>Ecological generalism drives hyperdiversity of secondary metabolite gene clusters in xylarialean endophytes.</title>
        <authorList>
            <person name="Franco M.E.E."/>
            <person name="Wisecaver J.H."/>
            <person name="Arnold A.E."/>
            <person name="Ju Y.M."/>
            <person name="Slot J.C."/>
            <person name="Ahrendt S."/>
            <person name="Moore L.P."/>
            <person name="Eastman K.E."/>
            <person name="Scott K."/>
            <person name="Konkel Z."/>
            <person name="Mondo S.J."/>
            <person name="Kuo A."/>
            <person name="Hayes R.D."/>
            <person name="Haridas S."/>
            <person name="Andreopoulos B."/>
            <person name="Riley R."/>
            <person name="LaButti K."/>
            <person name="Pangilinan J."/>
            <person name="Lipzen A."/>
            <person name="Amirebrahimi M."/>
            <person name="Yan J."/>
            <person name="Adam C."/>
            <person name="Keymanesh K."/>
            <person name="Ng V."/>
            <person name="Louie K."/>
            <person name="Northen T."/>
            <person name="Drula E."/>
            <person name="Henrissat B."/>
            <person name="Hsieh H.M."/>
            <person name="Youens-Clark K."/>
            <person name="Lutzoni F."/>
            <person name="Miadlikowska J."/>
            <person name="Eastwood D.C."/>
            <person name="Hamelin R.C."/>
            <person name="Grigoriev I.V."/>
            <person name="U'Ren J.M."/>
        </authorList>
    </citation>
    <scope>NUCLEOTIDE SEQUENCE [LARGE SCALE GENOMIC DNA]</scope>
    <source>
        <strain evidence="1 2">CBS 119005</strain>
    </source>
</reference>
<gene>
    <name evidence="1" type="ORF">F4820DRAFT_271415</name>
</gene>